<name>A0ABW0U8L3_9BACI</name>
<reference evidence="2" key="1">
    <citation type="journal article" date="2019" name="Int. J. Syst. Evol. Microbiol.">
        <title>The Global Catalogue of Microorganisms (GCM) 10K type strain sequencing project: providing services to taxonomists for standard genome sequencing and annotation.</title>
        <authorList>
            <consortium name="The Broad Institute Genomics Platform"/>
            <consortium name="The Broad Institute Genome Sequencing Center for Infectious Disease"/>
            <person name="Wu L."/>
            <person name="Ma J."/>
        </authorList>
    </citation>
    <scope>NUCLEOTIDE SEQUENCE [LARGE SCALE GENOMIC DNA]</scope>
    <source>
        <strain evidence="2">CGMCC 1.15790</strain>
    </source>
</reference>
<protein>
    <submittedName>
        <fullName evidence="1">Uncharacterized protein</fullName>
    </submittedName>
</protein>
<proteinExistence type="predicted"/>
<keyword evidence="2" id="KW-1185">Reference proteome</keyword>
<sequence length="42" mass="4760">MNCQLIKLNFFIPKVSGERGAFKNYNGEKFAEVLLKASLQVI</sequence>
<dbReference type="Proteomes" id="UP001596143">
    <property type="component" value="Unassembled WGS sequence"/>
</dbReference>
<organism evidence="1 2">
    <name type="scientific">Aliibacillus thermotolerans</name>
    <dbReference type="NCBI Taxonomy" id="1834418"/>
    <lineage>
        <taxon>Bacteria</taxon>
        <taxon>Bacillati</taxon>
        <taxon>Bacillota</taxon>
        <taxon>Bacilli</taxon>
        <taxon>Bacillales</taxon>
        <taxon>Bacillaceae</taxon>
        <taxon>Aliibacillus</taxon>
    </lineage>
</organism>
<comment type="caution">
    <text evidence="1">The sequence shown here is derived from an EMBL/GenBank/DDBJ whole genome shotgun (WGS) entry which is preliminary data.</text>
</comment>
<accession>A0ABW0U8L3</accession>
<gene>
    <name evidence="1" type="ORF">ACFPTR_09690</name>
</gene>
<evidence type="ECO:0000313" key="1">
    <source>
        <dbReference type="EMBL" id="MFC5629134.1"/>
    </source>
</evidence>
<dbReference type="EMBL" id="JBHSPF010000050">
    <property type="protein sequence ID" value="MFC5629134.1"/>
    <property type="molecule type" value="Genomic_DNA"/>
</dbReference>
<dbReference type="RefSeq" id="WP_270896964.1">
    <property type="nucleotide sequence ID" value="NZ_JBHSPF010000050.1"/>
</dbReference>
<evidence type="ECO:0000313" key="2">
    <source>
        <dbReference type="Proteomes" id="UP001596143"/>
    </source>
</evidence>